<feature type="region of interest" description="Disordered" evidence="1">
    <location>
        <begin position="40"/>
        <end position="73"/>
    </location>
</feature>
<evidence type="ECO:0000313" key="2">
    <source>
        <dbReference type="EMBL" id="KAG6951971.1"/>
    </source>
</evidence>
<sequence>MFSNAMYAARDRTKMYHPFLRTPRRRKPGVFMEQLRAVTKMKMKRSQPRRFRKQSAFRLPENSNVSRHRPRER</sequence>
<name>A0A8J5IHJ5_9STRA</name>
<accession>A0A8J5IHJ5</accession>
<dbReference type="AlphaFoldDB" id="A0A8J5IHJ5"/>
<reference evidence="2" key="1">
    <citation type="submission" date="2021-01" db="EMBL/GenBank/DDBJ databases">
        <title>Phytophthora aleatoria, a newly-described species from Pinus radiata is distinct from Phytophthora cactorum isolates based on comparative genomics.</title>
        <authorList>
            <person name="Mcdougal R."/>
            <person name="Panda P."/>
            <person name="Williams N."/>
            <person name="Studholme D.J."/>
        </authorList>
    </citation>
    <scope>NUCLEOTIDE SEQUENCE</scope>
    <source>
        <strain evidence="2">NZFS 4037</strain>
    </source>
</reference>
<keyword evidence="3" id="KW-1185">Reference proteome</keyword>
<evidence type="ECO:0000256" key="1">
    <source>
        <dbReference type="SAM" id="MobiDB-lite"/>
    </source>
</evidence>
<dbReference type="EMBL" id="JAENGY010001151">
    <property type="protein sequence ID" value="KAG6951971.1"/>
    <property type="molecule type" value="Genomic_DNA"/>
</dbReference>
<gene>
    <name evidence="2" type="ORF">JG688_00013494</name>
</gene>
<feature type="compositionally biased region" description="Basic residues" evidence="1">
    <location>
        <begin position="40"/>
        <end position="55"/>
    </location>
</feature>
<protein>
    <submittedName>
        <fullName evidence="2">Uncharacterized protein</fullName>
    </submittedName>
</protein>
<evidence type="ECO:0000313" key="3">
    <source>
        <dbReference type="Proteomes" id="UP000709295"/>
    </source>
</evidence>
<proteinExistence type="predicted"/>
<dbReference type="Proteomes" id="UP000709295">
    <property type="component" value="Unassembled WGS sequence"/>
</dbReference>
<organism evidence="2 3">
    <name type="scientific">Phytophthora aleatoria</name>
    <dbReference type="NCBI Taxonomy" id="2496075"/>
    <lineage>
        <taxon>Eukaryota</taxon>
        <taxon>Sar</taxon>
        <taxon>Stramenopiles</taxon>
        <taxon>Oomycota</taxon>
        <taxon>Peronosporomycetes</taxon>
        <taxon>Peronosporales</taxon>
        <taxon>Peronosporaceae</taxon>
        <taxon>Phytophthora</taxon>
    </lineage>
</organism>
<comment type="caution">
    <text evidence="2">The sequence shown here is derived from an EMBL/GenBank/DDBJ whole genome shotgun (WGS) entry which is preliminary data.</text>
</comment>